<dbReference type="InterPro" id="IPR050904">
    <property type="entry name" value="Adhesion/Biosynth-related"/>
</dbReference>
<dbReference type="PROSITE" id="PS50213">
    <property type="entry name" value="FAS1"/>
    <property type="match status" value="1"/>
</dbReference>
<reference evidence="4" key="1">
    <citation type="journal article" date="2019" name="Int. J. Syst. Evol. Microbiol.">
        <title>The Global Catalogue of Microorganisms (GCM) 10K type strain sequencing project: providing services to taxonomists for standard genome sequencing and annotation.</title>
        <authorList>
            <consortium name="The Broad Institute Genomics Platform"/>
            <consortium name="The Broad Institute Genome Sequencing Center for Infectious Disease"/>
            <person name="Wu L."/>
            <person name="Ma J."/>
        </authorList>
    </citation>
    <scope>NUCLEOTIDE SEQUENCE [LARGE SCALE GENOMIC DNA]</scope>
    <source>
        <strain evidence="4">JCM 17388</strain>
    </source>
</reference>
<name>A0ABP8B2K2_9ACTN</name>
<protein>
    <submittedName>
        <fullName evidence="3">Fasciclin domain-containing protein</fullName>
    </submittedName>
</protein>
<dbReference type="PANTHER" id="PTHR10900:SF77">
    <property type="entry name" value="FI19380P1"/>
    <property type="match status" value="1"/>
</dbReference>
<sequence>MQDMSGSGTRDGPGWLIRPTKEITVKQKALLASALTVLALTAVPAAQAVAAPVRIVSPTPLPNDSASPTDSMMPGESAAPTDSMSPEPSGAMTEPFGPGCASLPASGEGSLSEMASQPVATAAAANPSLSTLAQAIEQAGLTETLNSAKDITVFAPTNDAFAKIPKDRLDKLLADKAELTKVLTYHVVEGKKTPEALASGELTTMQGGTLTVKGSGEDFTVNDAKVLCGNIQTSNAVVYLVDKVLMPK</sequence>
<accession>A0ABP8B2K2</accession>
<dbReference type="InterPro" id="IPR036378">
    <property type="entry name" value="FAS1_dom_sf"/>
</dbReference>
<dbReference type="Proteomes" id="UP001501251">
    <property type="component" value="Unassembled WGS sequence"/>
</dbReference>
<evidence type="ECO:0000313" key="3">
    <source>
        <dbReference type="EMBL" id="GAA4195812.1"/>
    </source>
</evidence>
<dbReference type="EMBL" id="BAABAQ010000007">
    <property type="protein sequence ID" value="GAA4195812.1"/>
    <property type="molecule type" value="Genomic_DNA"/>
</dbReference>
<evidence type="ECO:0000256" key="1">
    <source>
        <dbReference type="SAM" id="MobiDB-lite"/>
    </source>
</evidence>
<feature type="region of interest" description="Disordered" evidence="1">
    <location>
        <begin position="56"/>
        <end position="114"/>
    </location>
</feature>
<dbReference type="InterPro" id="IPR000782">
    <property type="entry name" value="FAS1_domain"/>
</dbReference>
<keyword evidence="4" id="KW-1185">Reference proteome</keyword>
<feature type="domain" description="FAS1" evidence="2">
    <location>
        <begin position="116"/>
        <end position="245"/>
    </location>
</feature>
<organism evidence="3 4">
    <name type="scientific">Streptosporangium oxazolinicum</name>
    <dbReference type="NCBI Taxonomy" id="909287"/>
    <lineage>
        <taxon>Bacteria</taxon>
        <taxon>Bacillati</taxon>
        <taxon>Actinomycetota</taxon>
        <taxon>Actinomycetes</taxon>
        <taxon>Streptosporangiales</taxon>
        <taxon>Streptosporangiaceae</taxon>
        <taxon>Streptosporangium</taxon>
    </lineage>
</organism>
<dbReference type="Pfam" id="PF02469">
    <property type="entry name" value="Fasciclin"/>
    <property type="match status" value="1"/>
</dbReference>
<dbReference type="Gene3D" id="2.30.180.10">
    <property type="entry name" value="FAS1 domain"/>
    <property type="match status" value="1"/>
</dbReference>
<dbReference type="SUPFAM" id="SSF82153">
    <property type="entry name" value="FAS1 domain"/>
    <property type="match status" value="1"/>
</dbReference>
<gene>
    <name evidence="3" type="ORF">GCM10022252_42240</name>
</gene>
<dbReference type="PANTHER" id="PTHR10900">
    <property type="entry name" value="PERIOSTIN-RELATED"/>
    <property type="match status" value="1"/>
</dbReference>
<evidence type="ECO:0000259" key="2">
    <source>
        <dbReference type="PROSITE" id="PS50213"/>
    </source>
</evidence>
<evidence type="ECO:0000313" key="4">
    <source>
        <dbReference type="Proteomes" id="UP001501251"/>
    </source>
</evidence>
<dbReference type="SMART" id="SM00554">
    <property type="entry name" value="FAS1"/>
    <property type="match status" value="1"/>
</dbReference>
<proteinExistence type="predicted"/>
<comment type="caution">
    <text evidence="3">The sequence shown here is derived from an EMBL/GenBank/DDBJ whole genome shotgun (WGS) entry which is preliminary data.</text>
</comment>